<name>A0AAW0WHG3_CHEQU</name>
<proteinExistence type="predicted"/>
<keyword evidence="2" id="KW-1185">Reference proteome</keyword>
<dbReference type="AlphaFoldDB" id="A0AAW0WHG3"/>
<accession>A0AAW0WHG3</accession>
<dbReference type="EMBL" id="JARKIK010000062">
    <property type="protein sequence ID" value="KAK8731077.1"/>
    <property type="molecule type" value="Genomic_DNA"/>
</dbReference>
<gene>
    <name evidence="1" type="ORF">OTU49_007792</name>
</gene>
<comment type="caution">
    <text evidence="1">The sequence shown here is derived from an EMBL/GenBank/DDBJ whole genome shotgun (WGS) entry which is preliminary data.</text>
</comment>
<dbReference type="Proteomes" id="UP001445076">
    <property type="component" value="Unassembled WGS sequence"/>
</dbReference>
<evidence type="ECO:0000313" key="1">
    <source>
        <dbReference type="EMBL" id="KAK8731077.1"/>
    </source>
</evidence>
<organism evidence="1 2">
    <name type="scientific">Cherax quadricarinatus</name>
    <name type="common">Australian red claw crayfish</name>
    <dbReference type="NCBI Taxonomy" id="27406"/>
    <lineage>
        <taxon>Eukaryota</taxon>
        <taxon>Metazoa</taxon>
        <taxon>Ecdysozoa</taxon>
        <taxon>Arthropoda</taxon>
        <taxon>Crustacea</taxon>
        <taxon>Multicrustacea</taxon>
        <taxon>Malacostraca</taxon>
        <taxon>Eumalacostraca</taxon>
        <taxon>Eucarida</taxon>
        <taxon>Decapoda</taxon>
        <taxon>Pleocyemata</taxon>
        <taxon>Astacidea</taxon>
        <taxon>Parastacoidea</taxon>
        <taxon>Parastacidae</taxon>
        <taxon>Cherax</taxon>
    </lineage>
</organism>
<reference evidence="1 2" key="1">
    <citation type="journal article" date="2024" name="BMC Genomics">
        <title>Genome assembly of redclaw crayfish (Cherax quadricarinatus) provides insights into its immune adaptation and hypoxia tolerance.</title>
        <authorList>
            <person name="Liu Z."/>
            <person name="Zheng J."/>
            <person name="Li H."/>
            <person name="Fang K."/>
            <person name="Wang S."/>
            <person name="He J."/>
            <person name="Zhou D."/>
            <person name="Weng S."/>
            <person name="Chi M."/>
            <person name="Gu Z."/>
            <person name="He J."/>
            <person name="Li F."/>
            <person name="Wang M."/>
        </authorList>
    </citation>
    <scope>NUCLEOTIDE SEQUENCE [LARGE SCALE GENOMIC DNA]</scope>
    <source>
        <strain evidence="1">ZL_2023a</strain>
    </source>
</reference>
<evidence type="ECO:0000313" key="2">
    <source>
        <dbReference type="Proteomes" id="UP001445076"/>
    </source>
</evidence>
<sequence length="99" mass="11500">MYRRAPHIWHLFFGVPRFSWLQIEPFFIMSHPLAIVTSGWNNGSIESQKKCGTPKTGAVYVALSCIQKTKLHLNIMHDNNLKQNNKYKINIRSNNTMLN</sequence>
<protein>
    <submittedName>
        <fullName evidence="1">Uncharacterized protein</fullName>
    </submittedName>
</protein>